<dbReference type="Gene3D" id="2.40.70.10">
    <property type="entry name" value="Acid Proteases"/>
    <property type="match status" value="2"/>
</dbReference>
<dbReference type="GO" id="GO:0009277">
    <property type="term" value="C:fungal-type cell wall"/>
    <property type="evidence" value="ECO:0007669"/>
    <property type="project" value="TreeGrafter"/>
</dbReference>
<dbReference type="AlphaFoldDB" id="A0AA38XEW2"/>
<evidence type="ECO:0000313" key="8">
    <source>
        <dbReference type="EMBL" id="KAJ9612203.1"/>
    </source>
</evidence>
<feature type="signal peptide" evidence="6">
    <location>
        <begin position="1"/>
        <end position="33"/>
    </location>
</feature>
<feature type="domain" description="Peptidase A1" evidence="7">
    <location>
        <begin position="130"/>
        <end position="449"/>
    </location>
</feature>
<dbReference type="GO" id="GO:0006508">
    <property type="term" value="P:proteolysis"/>
    <property type="evidence" value="ECO:0007669"/>
    <property type="project" value="UniProtKB-KW"/>
</dbReference>
<dbReference type="InterPro" id="IPR021109">
    <property type="entry name" value="Peptidase_aspartic_dom_sf"/>
</dbReference>
<accession>A0AA38XEW2</accession>
<comment type="similarity">
    <text evidence="1 5">Belongs to the peptidase A1 family.</text>
</comment>
<dbReference type="PRINTS" id="PR00792">
    <property type="entry name" value="PEPSIN"/>
</dbReference>
<dbReference type="GO" id="GO:0005576">
    <property type="term" value="C:extracellular region"/>
    <property type="evidence" value="ECO:0007669"/>
    <property type="project" value="TreeGrafter"/>
</dbReference>
<keyword evidence="5" id="KW-0378">Hydrolase</keyword>
<sequence length="466" mass="49900">MGICCSSGGSTQTPPLLILAVLVLLYLVRAATAVPTAAATAPPPATSTISVILWLGTNSASSQAPHLLLLALLFCLFLLREVAALPFCAQDDSPGYVAIPFTKRASSERVHTLSRRQFDTSLNLNSYIHYDVDVQIGNQSLTMVMDTGSYDIWMYDRQAHDPTHSSTVANRSDLGYFRPSDMDFTSPPVGYYVADDFAIGGISANVIIGVATFAQRGRLPSGVLGLAPADGVFGECSERKKYPGYIDALVSQGSIEVGAFSIFLDKLSSRRGTIIFGGQDPSKYSGKLTAFPIAVRPNESRTCELDIQRPTISYTTNGQAHPVPSSQNYTVIFDTGTPLTFLPKKEFSTIASALGAAPIFSGHFEHVVDCAYAGASGGLAFTFSGSNGSTTISVPWKELVIPDKRLAAGSCRFGLAPDSDSLDLYIFGDTFLRSAYVLYNYDEGSISLAPASYVSNCTDCVQPLRR</sequence>
<reference evidence="8" key="1">
    <citation type="submission" date="2022-10" db="EMBL/GenBank/DDBJ databases">
        <title>Culturing micro-colonial fungi from biological soil crusts in the Mojave desert and describing Neophaeococcomyces mojavensis, and introducing the new genera and species Taxawa tesnikishii.</title>
        <authorList>
            <person name="Kurbessoian T."/>
            <person name="Stajich J.E."/>
        </authorList>
    </citation>
    <scope>NUCLEOTIDE SEQUENCE</scope>
    <source>
        <strain evidence="8">TK_41</strain>
    </source>
</reference>
<protein>
    <recommendedName>
        <fullName evidence="7">Peptidase A1 domain-containing protein</fullName>
    </recommendedName>
</protein>
<proteinExistence type="inferred from homology"/>
<feature type="active site" evidence="3">
    <location>
        <position position="334"/>
    </location>
</feature>
<dbReference type="PROSITE" id="PS51767">
    <property type="entry name" value="PEPTIDASE_A1"/>
    <property type="match status" value="1"/>
</dbReference>
<name>A0AA38XEW2_9EURO</name>
<dbReference type="SUPFAM" id="SSF50630">
    <property type="entry name" value="Acid proteases"/>
    <property type="match status" value="1"/>
</dbReference>
<dbReference type="InterPro" id="IPR001969">
    <property type="entry name" value="Aspartic_peptidase_AS"/>
</dbReference>
<dbReference type="PROSITE" id="PS00141">
    <property type="entry name" value="ASP_PROTEASE"/>
    <property type="match status" value="1"/>
</dbReference>
<dbReference type="GO" id="GO:0031505">
    <property type="term" value="P:fungal-type cell wall organization"/>
    <property type="evidence" value="ECO:0007669"/>
    <property type="project" value="TreeGrafter"/>
</dbReference>
<feature type="disulfide bond" evidence="4">
    <location>
        <begin position="370"/>
        <end position="411"/>
    </location>
</feature>
<evidence type="ECO:0000256" key="2">
    <source>
        <dbReference type="ARBA" id="ARBA00022750"/>
    </source>
</evidence>
<dbReference type="GO" id="GO:0004190">
    <property type="term" value="F:aspartic-type endopeptidase activity"/>
    <property type="evidence" value="ECO:0007669"/>
    <property type="project" value="UniProtKB-KW"/>
</dbReference>
<keyword evidence="6" id="KW-0732">Signal</keyword>
<gene>
    <name evidence="8" type="ORF">H2200_003800</name>
</gene>
<dbReference type="Pfam" id="PF00026">
    <property type="entry name" value="Asp"/>
    <property type="match status" value="1"/>
</dbReference>
<comment type="caution">
    <text evidence="8">The sequence shown here is derived from an EMBL/GenBank/DDBJ whole genome shotgun (WGS) entry which is preliminary data.</text>
</comment>
<evidence type="ECO:0000256" key="6">
    <source>
        <dbReference type="SAM" id="SignalP"/>
    </source>
</evidence>
<dbReference type="InterPro" id="IPR033121">
    <property type="entry name" value="PEPTIDASE_A1"/>
</dbReference>
<feature type="chain" id="PRO_5041421139" description="Peptidase A1 domain-containing protein" evidence="6">
    <location>
        <begin position="34"/>
        <end position="466"/>
    </location>
</feature>
<dbReference type="PANTHER" id="PTHR47965">
    <property type="entry name" value="ASPARTYL PROTEASE-RELATED"/>
    <property type="match status" value="1"/>
</dbReference>
<organism evidence="8 9">
    <name type="scientific">Cladophialophora chaetospira</name>
    <dbReference type="NCBI Taxonomy" id="386627"/>
    <lineage>
        <taxon>Eukaryota</taxon>
        <taxon>Fungi</taxon>
        <taxon>Dikarya</taxon>
        <taxon>Ascomycota</taxon>
        <taxon>Pezizomycotina</taxon>
        <taxon>Eurotiomycetes</taxon>
        <taxon>Chaetothyriomycetidae</taxon>
        <taxon>Chaetothyriales</taxon>
        <taxon>Herpotrichiellaceae</taxon>
        <taxon>Cladophialophora</taxon>
    </lineage>
</organism>
<evidence type="ECO:0000256" key="4">
    <source>
        <dbReference type="PIRSR" id="PIRSR601461-2"/>
    </source>
</evidence>
<dbReference type="EMBL" id="JAPDRK010000005">
    <property type="protein sequence ID" value="KAJ9612203.1"/>
    <property type="molecule type" value="Genomic_DNA"/>
</dbReference>
<keyword evidence="4" id="KW-1015">Disulfide bond</keyword>
<evidence type="ECO:0000256" key="1">
    <source>
        <dbReference type="ARBA" id="ARBA00007447"/>
    </source>
</evidence>
<keyword evidence="9" id="KW-1185">Reference proteome</keyword>
<evidence type="ECO:0000313" key="9">
    <source>
        <dbReference type="Proteomes" id="UP001172673"/>
    </source>
</evidence>
<dbReference type="Proteomes" id="UP001172673">
    <property type="component" value="Unassembled WGS sequence"/>
</dbReference>
<keyword evidence="2 5" id="KW-0064">Aspartyl protease</keyword>
<feature type="active site" evidence="3">
    <location>
        <position position="146"/>
    </location>
</feature>
<evidence type="ECO:0000256" key="3">
    <source>
        <dbReference type="PIRSR" id="PIRSR601461-1"/>
    </source>
</evidence>
<dbReference type="PANTHER" id="PTHR47965:SF101">
    <property type="entry name" value="HYPOTHETICAL ASPARTYL PROTEASE (EUROFUNG)-RELATED"/>
    <property type="match status" value="1"/>
</dbReference>
<evidence type="ECO:0000256" key="5">
    <source>
        <dbReference type="RuleBase" id="RU000454"/>
    </source>
</evidence>
<dbReference type="InterPro" id="IPR001461">
    <property type="entry name" value="Aspartic_peptidase_A1"/>
</dbReference>
<evidence type="ECO:0000259" key="7">
    <source>
        <dbReference type="PROSITE" id="PS51767"/>
    </source>
</evidence>
<keyword evidence="5" id="KW-0645">Protease</keyword>